<dbReference type="OrthoDB" id="9781783at2"/>
<comment type="cofactor">
    <cofactor evidence="5">
        <name>[4Fe-4S] cluster</name>
        <dbReference type="ChEBI" id="CHEBI:49883"/>
    </cofactor>
    <text evidence="5">Binds 1 [4Fe-4S] cluster. The cluster is coordinated with 3 cysteines and an exchangeable S-adenosyl-L-methionine.</text>
</comment>
<gene>
    <name evidence="6" type="ORF">SAMN04487864_10615</name>
</gene>
<feature type="binding site" evidence="5">
    <location>
        <position position="70"/>
    </location>
    <ligand>
        <name>[4Fe-4S] cluster</name>
        <dbReference type="ChEBI" id="CHEBI:49883"/>
        <note>4Fe-4S-S-AdoMet</note>
    </ligand>
</feature>
<dbReference type="SUPFAM" id="SSF102114">
    <property type="entry name" value="Radical SAM enzymes"/>
    <property type="match status" value="1"/>
</dbReference>
<evidence type="ECO:0000256" key="4">
    <source>
        <dbReference type="ARBA" id="ARBA00023014"/>
    </source>
</evidence>
<dbReference type="EMBL" id="FMYW01000006">
    <property type="protein sequence ID" value="SDC37285.1"/>
    <property type="molecule type" value="Genomic_DNA"/>
</dbReference>
<dbReference type="GO" id="GO:0016829">
    <property type="term" value="F:lyase activity"/>
    <property type="evidence" value="ECO:0007669"/>
    <property type="project" value="UniProtKB-KW"/>
</dbReference>
<dbReference type="Proteomes" id="UP000198943">
    <property type="component" value="Unassembled WGS sequence"/>
</dbReference>
<reference evidence="7" key="1">
    <citation type="submission" date="2016-10" db="EMBL/GenBank/DDBJ databases">
        <authorList>
            <person name="Varghese N."/>
            <person name="Submissions S."/>
        </authorList>
    </citation>
    <scope>NUCLEOTIDE SEQUENCE [LARGE SCALE GENOMIC DNA]</scope>
    <source>
        <strain evidence="7">DSM 11005</strain>
    </source>
</reference>
<organism evidence="6 7">
    <name type="scientific">Succiniclasticum ruminis</name>
    <dbReference type="NCBI Taxonomy" id="40841"/>
    <lineage>
        <taxon>Bacteria</taxon>
        <taxon>Bacillati</taxon>
        <taxon>Bacillota</taxon>
        <taxon>Negativicutes</taxon>
        <taxon>Acidaminococcales</taxon>
        <taxon>Acidaminococcaceae</taxon>
        <taxon>Succiniclasticum</taxon>
    </lineage>
</organism>
<dbReference type="SFLD" id="SFLDS00029">
    <property type="entry name" value="Radical_SAM"/>
    <property type="match status" value="1"/>
</dbReference>
<keyword evidence="7" id="KW-1185">Reference proteome</keyword>
<dbReference type="PANTHER" id="PTHR43075">
    <property type="entry name" value="FORMATE LYASE ACTIVATING ENZYME, PUTATIVE (AFU_ORTHOLOGUE AFUA_2G15630)-RELATED"/>
    <property type="match status" value="1"/>
</dbReference>
<dbReference type="Pfam" id="PF13353">
    <property type="entry name" value="Fer4_12"/>
    <property type="match status" value="1"/>
</dbReference>
<keyword evidence="3 5" id="KW-0408">Iron</keyword>
<dbReference type="InterPro" id="IPR058240">
    <property type="entry name" value="rSAM_sf"/>
</dbReference>
<sequence>MLCYVCPHRCGVDRPESINDTDGMFGCCGVGILPVVSRAGVHMWEEPCLSGTKGAGTVFFTGCNLHCCYCQNYEISCLNKGKEISVSRLKEIYHELIDKGVHNIDLVTPTHFAYSILQSLDEKLPVPVVYNSSGFEATDTLLKFEGKVQIWLPDLKYSDDTLALKYSNAYDYWNISRKAILEMFRQVGPYRLDADGIMQSGVIIRHLVLPGFMENTKRVIDWVAQTFKPGDVMFSLMHQYVPCGRANEYPELNRKVTPEEYKEVEDYLFDSGIEDGFVQEEESACGEFIPCFDGTGV</sequence>
<keyword evidence="4 5" id="KW-0411">Iron-sulfur</keyword>
<dbReference type="SFLD" id="SFLDG01099">
    <property type="entry name" value="Uncharacterised_Radical_SAM_Su"/>
    <property type="match status" value="1"/>
</dbReference>
<protein>
    <submittedName>
        <fullName evidence="6">Putative pyruvate formate lyase activating enzyme</fullName>
    </submittedName>
</protein>
<keyword evidence="1 5" id="KW-0949">S-adenosyl-L-methionine</keyword>
<dbReference type="GO" id="GO:0046872">
    <property type="term" value="F:metal ion binding"/>
    <property type="evidence" value="ECO:0007669"/>
    <property type="project" value="UniProtKB-KW"/>
</dbReference>
<evidence type="ECO:0000256" key="5">
    <source>
        <dbReference type="PIRSR" id="PIRSR004869-50"/>
    </source>
</evidence>
<feature type="binding site" evidence="5">
    <location>
        <position position="67"/>
    </location>
    <ligand>
        <name>[4Fe-4S] cluster</name>
        <dbReference type="ChEBI" id="CHEBI:49883"/>
        <note>4Fe-4S-S-AdoMet</note>
    </ligand>
</feature>
<dbReference type="InterPro" id="IPR040085">
    <property type="entry name" value="MJ0674-like"/>
</dbReference>
<proteinExistence type="predicted"/>
<keyword evidence="6" id="KW-0670">Pyruvate</keyword>
<dbReference type="PANTHER" id="PTHR43075:SF1">
    <property type="entry name" value="FORMATE LYASE ACTIVATING ENZYME, PUTATIVE (AFU_ORTHOLOGUE AFUA_2G15630)-RELATED"/>
    <property type="match status" value="1"/>
</dbReference>
<evidence type="ECO:0000313" key="6">
    <source>
        <dbReference type="EMBL" id="SDC37285.1"/>
    </source>
</evidence>
<keyword evidence="2 5" id="KW-0479">Metal-binding</keyword>
<dbReference type="AlphaFoldDB" id="A0A1G6L3I9"/>
<evidence type="ECO:0000256" key="3">
    <source>
        <dbReference type="ARBA" id="ARBA00023004"/>
    </source>
</evidence>
<evidence type="ECO:0000256" key="1">
    <source>
        <dbReference type="ARBA" id="ARBA00022691"/>
    </source>
</evidence>
<keyword evidence="6" id="KW-0456">Lyase</keyword>
<dbReference type="InterPro" id="IPR016431">
    <property type="entry name" value="Pyrv-formate_lyase-activ_prd"/>
</dbReference>
<dbReference type="GO" id="GO:0051536">
    <property type="term" value="F:iron-sulfur cluster binding"/>
    <property type="evidence" value="ECO:0007669"/>
    <property type="project" value="UniProtKB-KW"/>
</dbReference>
<dbReference type="PIRSF" id="PIRSF004869">
    <property type="entry name" value="PflX_prd"/>
    <property type="match status" value="1"/>
</dbReference>
<dbReference type="InterPro" id="IPR007197">
    <property type="entry name" value="rSAM"/>
</dbReference>
<dbReference type="InterPro" id="IPR013785">
    <property type="entry name" value="Aldolase_TIM"/>
</dbReference>
<evidence type="ECO:0000313" key="7">
    <source>
        <dbReference type="Proteomes" id="UP000198943"/>
    </source>
</evidence>
<dbReference type="CDD" id="cd01335">
    <property type="entry name" value="Radical_SAM"/>
    <property type="match status" value="1"/>
</dbReference>
<dbReference type="RefSeq" id="WP_093730101.1">
    <property type="nucleotide sequence ID" value="NZ_FMYW01000006.1"/>
</dbReference>
<name>A0A1G6L3I9_9FIRM</name>
<accession>A0A1G6L3I9</accession>
<evidence type="ECO:0000256" key="2">
    <source>
        <dbReference type="ARBA" id="ARBA00022723"/>
    </source>
</evidence>
<feature type="binding site" evidence="5">
    <location>
        <position position="63"/>
    </location>
    <ligand>
        <name>[4Fe-4S] cluster</name>
        <dbReference type="ChEBI" id="CHEBI:49883"/>
        <note>4Fe-4S-S-AdoMet</note>
    </ligand>
</feature>
<dbReference type="Gene3D" id="3.20.20.70">
    <property type="entry name" value="Aldolase class I"/>
    <property type="match status" value="1"/>
</dbReference>